<dbReference type="PANTHER" id="PTHR43433">
    <property type="entry name" value="HYDROLASE, ALPHA/BETA FOLD FAMILY PROTEIN"/>
    <property type="match status" value="1"/>
</dbReference>
<dbReference type="PRINTS" id="PR00111">
    <property type="entry name" value="ABHYDROLASE"/>
</dbReference>
<dbReference type="GO" id="GO:0016787">
    <property type="term" value="F:hydrolase activity"/>
    <property type="evidence" value="ECO:0007669"/>
    <property type="project" value="UniProtKB-KW"/>
</dbReference>
<comment type="caution">
    <text evidence="2">The sequence shown here is derived from an EMBL/GenBank/DDBJ whole genome shotgun (WGS) entry which is preliminary data.</text>
</comment>
<sequence length="259" mass="28106">MSFARTDDGASLYYEVNGAGDDVLVLIAGQANNHHWWDVPRPDFDARFRTVVFDHRGTGDSDKPETGYSTRGFAADVRAILDDMGVERAHVYGTSMGGRIAQWFAADHPGRVRGLVLGCTSPGGAHGIERGAEVGRSLAQRDAAKARAALLELMYTPDWLATHHGPFTTLGDRAMPPHARRGHFTASREHDGWDALPEITAPTLVVHGADDVFNPAANAPLIADRVPDARLHLIPGARHAYFEEFRHVASPLVLAHLTG</sequence>
<dbReference type="Proteomes" id="UP001595859">
    <property type="component" value="Unassembled WGS sequence"/>
</dbReference>
<dbReference type="EMBL" id="JBHSIS010000007">
    <property type="protein sequence ID" value="MFC4855305.1"/>
    <property type="molecule type" value="Genomic_DNA"/>
</dbReference>
<dbReference type="Pfam" id="PF00561">
    <property type="entry name" value="Abhydrolase_1"/>
    <property type="match status" value="1"/>
</dbReference>
<keyword evidence="2" id="KW-0378">Hydrolase</keyword>
<accession>A0ABV9S139</accession>
<gene>
    <name evidence="2" type="ORF">ACFPCV_17490</name>
</gene>
<organism evidence="2 3">
    <name type="scientific">Actinophytocola glycyrrhizae</name>
    <dbReference type="NCBI Taxonomy" id="2044873"/>
    <lineage>
        <taxon>Bacteria</taxon>
        <taxon>Bacillati</taxon>
        <taxon>Actinomycetota</taxon>
        <taxon>Actinomycetes</taxon>
        <taxon>Pseudonocardiales</taxon>
        <taxon>Pseudonocardiaceae</taxon>
    </lineage>
</organism>
<dbReference type="InterPro" id="IPR029058">
    <property type="entry name" value="AB_hydrolase_fold"/>
</dbReference>
<keyword evidence="3" id="KW-1185">Reference proteome</keyword>
<proteinExistence type="predicted"/>
<evidence type="ECO:0000313" key="3">
    <source>
        <dbReference type="Proteomes" id="UP001595859"/>
    </source>
</evidence>
<dbReference type="PANTHER" id="PTHR43433:SF5">
    <property type="entry name" value="AB HYDROLASE-1 DOMAIN-CONTAINING PROTEIN"/>
    <property type="match status" value="1"/>
</dbReference>
<feature type="domain" description="AB hydrolase-1" evidence="1">
    <location>
        <begin position="23"/>
        <end position="244"/>
    </location>
</feature>
<name>A0ABV9S139_9PSEU</name>
<dbReference type="Gene3D" id="3.40.50.1820">
    <property type="entry name" value="alpha/beta hydrolase"/>
    <property type="match status" value="1"/>
</dbReference>
<dbReference type="InterPro" id="IPR050471">
    <property type="entry name" value="AB_hydrolase"/>
</dbReference>
<evidence type="ECO:0000313" key="2">
    <source>
        <dbReference type="EMBL" id="MFC4855305.1"/>
    </source>
</evidence>
<evidence type="ECO:0000259" key="1">
    <source>
        <dbReference type="Pfam" id="PF00561"/>
    </source>
</evidence>
<dbReference type="SUPFAM" id="SSF53474">
    <property type="entry name" value="alpha/beta-Hydrolases"/>
    <property type="match status" value="1"/>
</dbReference>
<protein>
    <submittedName>
        <fullName evidence="2">Alpha/beta fold hydrolase</fullName>
    </submittedName>
</protein>
<reference evidence="3" key="1">
    <citation type="journal article" date="2019" name="Int. J. Syst. Evol. Microbiol.">
        <title>The Global Catalogue of Microorganisms (GCM) 10K type strain sequencing project: providing services to taxonomists for standard genome sequencing and annotation.</title>
        <authorList>
            <consortium name="The Broad Institute Genomics Platform"/>
            <consortium name="The Broad Institute Genome Sequencing Center for Infectious Disease"/>
            <person name="Wu L."/>
            <person name="Ma J."/>
        </authorList>
    </citation>
    <scope>NUCLEOTIDE SEQUENCE [LARGE SCALE GENOMIC DNA]</scope>
    <source>
        <strain evidence="3">ZS-22-S1</strain>
    </source>
</reference>
<dbReference type="RefSeq" id="WP_378057254.1">
    <property type="nucleotide sequence ID" value="NZ_JBHSIS010000007.1"/>
</dbReference>
<dbReference type="InterPro" id="IPR000073">
    <property type="entry name" value="AB_hydrolase_1"/>
</dbReference>